<dbReference type="KEGG" id="beq:BEWA_048150"/>
<gene>
    <name evidence="1" type="ORF">BEWA_048150</name>
</gene>
<evidence type="ECO:0000313" key="2">
    <source>
        <dbReference type="Proteomes" id="UP000031512"/>
    </source>
</evidence>
<accession>L1LB28</accession>
<dbReference type="VEuPathDB" id="PiroplasmaDB:BEWA_048150"/>
<protein>
    <submittedName>
        <fullName evidence="1">Uncharacterized protein</fullName>
    </submittedName>
</protein>
<dbReference type="RefSeq" id="XP_004831800.1">
    <property type="nucleotide sequence ID" value="XM_004831743.1"/>
</dbReference>
<keyword evidence="2" id="KW-1185">Reference proteome</keyword>
<name>L1LB28_THEEQ</name>
<dbReference type="GeneID" id="15805204"/>
<dbReference type="AlphaFoldDB" id="L1LB28"/>
<organism evidence="1 2">
    <name type="scientific">Theileria equi strain WA</name>
    <dbReference type="NCBI Taxonomy" id="1537102"/>
    <lineage>
        <taxon>Eukaryota</taxon>
        <taxon>Sar</taxon>
        <taxon>Alveolata</taxon>
        <taxon>Apicomplexa</taxon>
        <taxon>Aconoidasida</taxon>
        <taxon>Piroplasmida</taxon>
        <taxon>Theileriidae</taxon>
        <taxon>Theileria</taxon>
    </lineage>
</organism>
<comment type="caution">
    <text evidence="1">The sequence shown here is derived from an EMBL/GenBank/DDBJ whole genome shotgun (WGS) entry which is preliminary data.</text>
</comment>
<sequence length="665" mass="77627">MNINCRISAKKSRFSCQKITFMEFQRFKREHITKTITQRKKMAQVLFSPTVTEEASTLSSEYLQKFFHQGSLFHSVNTIESYKESPVTIKDVVRKVEKKMNKPLLCKLHSNYVCNTHDLTIILSKLIRDKDTEFGYLCKILTHIYSTFSNFVTTEKIHILYSISSSKYAKLDICKKIVERYHSEISNIDVAYSNASNVAKLYYALVSYGTRDEMLYRRLNEQFYLYSTQGIDYVIDTYSENEYEFHDSDDKEVNVDKKGKMERLGIKSADSHANYADKKIISRDFRLVATSMIKAKTFCFDVLKLASNFYAKELESLNNMTDTDPYQVYQLDEKKTIEWEIRDLITILEANETFGYNCRELLETLHKSINSSCNIFEFADIPSLVVIGRKYVTKRGHWKRFLKSKSEDSKFSQLYELYRPDEREYFGDVRISLDLKSGLNKGNNLSSVDSFMETCTKYIKDTGFKDWSIICKMFDLVDHLKRLDLVPIVYSLFREGSLLFVDLSRVIKYLHNLLVHFDDCKEDDLSIITSLDNCARLLSLCIDAENERDYVDLSIFSTLFKLQKFLCAQDRQSFLNSCGTIDHLDDVITKHLNSYSECKRISFTKLPEDLDIFTFMPTPTNHPARCTIDTFKEIIKEIHKDTIAGKNAEIFRFVTHNTFLKMSTL</sequence>
<dbReference type="Proteomes" id="UP000031512">
    <property type="component" value="Unassembled WGS sequence"/>
</dbReference>
<dbReference type="OrthoDB" id="365009at2759"/>
<proteinExistence type="predicted"/>
<evidence type="ECO:0000313" key="1">
    <source>
        <dbReference type="EMBL" id="EKX72348.1"/>
    </source>
</evidence>
<reference evidence="1 2" key="1">
    <citation type="journal article" date="2012" name="BMC Genomics">
        <title>Comparative genomic analysis and phylogenetic position of Theileria equi.</title>
        <authorList>
            <person name="Kappmeyer L.S."/>
            <person name="Thiagarajan M."/>
            <person name="Herndon D.R."/>
            <person name="Ramsay J.D."/>
            <person name="Caler E."/>
            <person name="Djikeng A."/>
            <person name="Gillespie J.J."/>
            <person name="Lau A.O."/>
            <person name="Roalson E.H."/>
            <person name="Silva J.C."/>
            <person name="Silva M.G."/>
            <person name="Suarez C.E."/>
            <person name="Ueti M.W."/>
            <person name="Nene V.M."/>
            <person name="Mealey R.H."/>
            <person name="Knowles D.P."/>
            <person name="Brayton K.A."/>
        </authorList>
    </citation>
    <scope>NUCLEOTIDE SEQUENCE [LARGE SCALE GENOMIC DNA]</scope>
    <source>
        <strain evidence="1 2">WA</strain>
    </source>
</reference>
<dbReference type="eggNOG" id="ENOG502QXIR">
    <property type="taxonomic scope" value="Eukaryota"/>
</dbReference>
<dbReference type="EMBL" id="ACOU01000007">
    <property type="protein sequence ID" value="EKX72348.1"/>
    <property type="molecule type" value="Genomic_DNA"/>
</dbReference>